<accession>A0ABS1YGA0</accession>
<dbReference type="Proteomes" id="UP000622245">
    <property type="component" value="Unassembled WGS sequence"/>
</dbReference>
<evidence type="ECO:0000313" key="2">
    <source>
        <dbReference type="Proteomes" id="UP000622245"/>
    </source>
</evidence>
<sequence>MPLIDDTKAMADERERMQGSLSGLFGISTLSTDARKVAARTGLGVEQPPHEGSIQRCARACALEPGAAHVQAGQRCAQVSTGNARYRGDEHPEIVP</sequence>
<name>A0ABS1YGA0_9ACTN</name>
<dbReference type="EMBL" id="JAEVHL010000048">
    <property type="protein sequence ID" value="MBM0276241.1"/>
    <property type="molecule type" value="Genomic_DNA"/>
</dbReference>
<gene>
    <name evidence="1" type="ORF">JM949_12705</name>
</gene>
<protein>
    <submittedName>
        <fullName evidence="1">Uncharacterized protein</fullName>
    </submittedName>
</protein>
<proteinExistence type="predicted"/>
<dbReference type="RefSeq" id="WP_203148663.1">
    <property type="nucleotide sequence ID" value="NZ_JAEVHL010000048.1"/>
</dbReference>
<evidence type="ECO:0000313" key="1">
    <source>
        <dbReference type="EMBL" id="MBM0276241.1"/>
    </source>
</evidence>
<keyword evidence="2" id="KW-1185">Reference proteome</keyword>
<comment type="caution">
    <text evidence="1">The sequence shown here is derived from an EMBL/GenBank/DDBJ whole genome shotgun (WGS) entry which is preliminary data.</text>
</comment>
<organism evidence="1 2">
    <name type="scientific">Micromonospora tarensis</name>
    <dbReference type="NCBI Taxonomy" id="2806100"/>
    <lineage>
        <taxon>Bacteria</taxon>
        <taxon>Bacillati</taxon>
        <taxon>Actinomycetota</taxon>
        <taxon>Actinomycetes</taxon>
        <taxon>Micromonosporales</taxon>
        <taxon>Micromonosporaceae</taxon>
        <taxon>Micromonospora</taxon>
    </lineage>
</organism>
<reference evidence="1 2" key="1">
    <citation type="submission" date="2021-01" db="EMBL/GenBank/DDBJ databases">
        <title>Draft genome sequence of Micromonospora sp. strain STR1s_6.</title>
        <authorList>
            <person name="Karlyshev A."/>
            <person name="Jawad R."/>
        </authorList>
    </citation>
    <scope>NUCLEOTIDE SEQUENCE [LARGE SCALE GENOMIC DNA]</scope>
    <source>
        <strain evidence="1 2">STR1S-6</strain>
    </source>
</reference>